<organism evidence="1 2">
    <name type="scientific">Aurantiacibacter spongiae</name>
    <dbReference type="NCBI Taxonomy" id="2488860"/>
    <lineage>
        <taxon>Bacteria</taxon>
        <taxon>Pseudomonadati</taxon>
        <taxon>Pseudomonadota</taxon>
        <taxon>Alphaproteobacteria</taxon>
        <taxon>Sphingomonadales</taxon>
        <taxon>Erythrobacteraceae</taxon>
        <taxon>Aurantiacibacter</taxon>
    </lineage>
</organism>
<dbReference type="RefSeq" id="WP_123883183.1">
    <property type="nucleotide sequence ID" value="NZ_RPFZ01000002.1"/>
</dbReference>
<accession>A0A3N5CJ65</accession>
<dbReference type="EMBL" id="RPFZ01000002">
    <property type="protein sequence ID" value="RPF68837.1"/>
    <property type="molecule type" value="Genomic_DNA"/>
</dbReference>
<gene>
    <name evidence="1" type="ORF">EG799_13855</name>
</gene>
<evidence type="ECO:0000313" key="2">
    <source>
        <dbReference type="Proteomes" id="UP000275232"/>
    </source>
</evidence>
<reference evidence="1 2" key="1">
    <citation type="submission" date="2018-11" db="EMBL/GenBank/DDBJ databases">
        <title>Erythrobacter spongiae sp. nov., isolated from a marine sponge.</title>
        <authorList>
            <person name="Zhuang L."/>
            <person name="Luo L."/>
        </authorList>
    </citation>
    <scope>NUCLEOTIDE SEQUENCE [LARGE SCALE GENOMIC DNA]</scope>
    <source>
        <strain evidence="1 2">HN-E23</strain>
    </source>
</reference>
<proteinExistence type="predicted"/>
<protein>
    <recommendedName>
        <fullName evidence="3">Hydrolase 2, exosortase A system-associated</fullName>
    </recommendedName>
</protein>
<dbReference type="OrthoDB" id="7390151at2"/>
<comment type="caution">
    <text evidence="1">The sequence shown here is derived from an EMBL/GenBank/DDBJ whole genome shotgun (WGS) entry which is preliminary data.</text>
</comment>
<dbReference type="Proteomes" id="UP000275232">
    <property type="component" value="Unassembled WGS sequence"/>
</dbReference>
<evidence type="ECO:0008006" key="3">
    <source>
        <dbReference type="Google" id="ProtNLM"/>
    </source>
</evidence>
<name>A0A3N5CJ65_9SPHN</name>
<sequence length="220" mass="23855">MRPATWAPSSGSAEYLLRFDRQRERRALVVPALFDEGHKLRHFTVEIMRRLDRAGIDSLLPDLPGLNESLAPLGEQSLDRWRTAIAALARESGVTHVVTLRAGALIDPGVLPGLCYAPVRGETILRALLRARILADREAGHDTSRETLLAHARREGCTLAGFELGPAMIAQLETAAPPRPPAHQVTQSDLPGPGLWLRAEPAHDAAQADALAAIVAERFA</sequence>
<evidence type="ECO:0000313" key="1">
    <source>
        <dbReference type="EMBL" id="RPF68837.1"/>
    </source>
</evidence>
<keyword evidence="2" id="KW-1185">Reference proteome</keyword>
<dbReference type="AlphaFoldDB" id="A0A3N5CJ65"/>